<reference evidence="2" key="1">
    <citation type="submission" date="2022-11" db="UniProtKB">
        <authorList>
            <consortium name="WormBaseParasite"/>
        </authorList>
    </citation>
    <scope>IDENTIFICATION</scope>
</reference>
<sequence length="73" mass="8471">IRKLRKNVKPPEICLNSTYKQTYTSVKYRSKSSAKFNRSYEDGCREMLKKHIFNALTGDDKKMAKLLTSCHLG</sequence>
<dbReference type="AlphaFoldDB" id="A0A915HR81"/>
<keyword evidence="1" id="KW-1185">Reference proteome</keyword>
<accession>A0A915HR81</accession>
<proteinExistence type="predicted"/>
<organism evidence="1 2">
    <name type="scientific">Romanomermis culicivorax</name>
    <name type="common">Nematode worm</name>
    <dbReference type="NCBI Taxonomy" id="13658"/>
    <lineage>
        <taxon>Eukaryota</taxon>
        <taxon>Metazoa</taxon>
        <taxon>Ecdysozoa</taxon>
        <taxon>Nematoda</taxon>
        <taxon>Enoplea</taxon>
        <taxon>Dorylaimia</taxon>
        <taxon>Mermithida</taxon>
        <taxon>Mermithoidea</taxon>
        <taxon>Mermithidae</taxon>
        <taxon>Romanomermis</taxon>
    </lineage>
</organism>
<dbReference type="WBParaSite" id="nRc.2.0.1.t04244-RA">
    <property type="protein sequence ID" value="nRc.2.0.1.t04244-RA"/>
    <property type="gene ID" value="nRc.2.0.1.g04244"/>
</dbReference>
<dbReference type="Proteomes" id="UP000887565">
    <property type="component" value="Unplaced"/>
</dbReference>
<evidence type="ECO:0000313" key="1">
    <source>
        <dbReference type="Proteomes" id="UP000887565"/>
    </source>
</evidence>
<evidence type="ECO:0000313" key="2">
    <source>
        <dbReference type="WBParaSite" id="nRc.2.0.1.t04244-RA"/>
    </source>
</evidence>
<name>A0A915HR81_ROMCU</name>
<protein>
    <submittedName>
        <fullName evidence="2">Uncharacterized protein</fullName>
    </submittedName>
</protein>